<dbReference type="eggNOG" id="ENOG5030VS5">
    <property type="taxonomic scope" value="Bacteria"/>
</dbReference>
<feature type="chain" id="PRO_5003200805" description="Phage tail collar domain-containing protein" evidence="1">
    <location>
        <begin position="21"/>
        <end position="235"/>
    </location>
</feature>
<feature type="domain" description="Phage tail collar" evidence="2">
    <location>
        <begin position="43"/>
        <end position="92"/>
    </location>
</feature>
<evidence type="ECO:0000259" key="2">
    <source>
        <dbReference type="Pfam" id="PF07484"/>
    </source>
</evidence>
<evidence type="ECO:0000313" key="3">
    <source>
        <dbReference type="EMBL" id="EFV44243.1"/>
    </source>
</evidence>
<name>E5Y705_BILW3</name>
<protein>
    <recommendedName>
        <fullName evidence="2">Phage tail collar domain-containing protein</fullName>
    </recommendedName>
</protein>
<dbReference type="STRING" id="563192.HMPREF0179_01969"/>
<dbReference type="GeneID" id="78087702"/>
<evidence type="ECO:0000313" key="4">
    <source>
        <dbReference type="Proteomes" id="UP000006034"/>
    </source>
</evidence>
<organism evidence="3 4">
    <name type="scientific">Bilophila wadsworthia (strain 3_1_6)</name>
    <dbReference type="NCBI Taxonomy" id="563192"/>
    <lineage>
        <taxon>Bacteria</taxon>
        <taxon>Pseudomonadati</taxon>
        <taxon>Thermodesulfobacteriota</taxon>
        <taxon>Desulfovibrionia</taxon>
        <taxon>Desulfovibrionales</taxon>
        <taxon>Desulfovibrionaceae</taxon>
        <taxon>Bilophila</taxon>
    </lineage>
</organism>
<sequence length="235" mass="24081">MKRLLLLFLLCFGLVLPGVAADGTSFNPTTISVKSVGASIPVGTVITWPSNSWPSDRDNWLECNGQSISSAVYPELVGVVGSRVPDYRGRFLRGLQSGYSVGQTVANSLKSHNHTQPTHTHSFSGQLVSTALSGTAAGQSFSSAANLGVSGWAAGQSITSGGAGGQTYQAVQSSGGTWISISQTGNDSGIAGGRVSIQRTTEEALKGTSPFGDRNTLVAPGVYESRSGGGVQGSL</sequence>
<dbReference type="HOGENOM" id="CLU_1178417_0_0_7"/>
<evidence type="ECO:0000256" key="1">
    <source>
        <dbReference type="SAM" id="SignalP"/>
    </source>
</evidence>
<reference evidence="3 4" key="1">
    <citation type="submission" date="2010-10" db="EMBL/GenBank/DDBJ databases">
        <authorList>
            <consortium name="The Broad Institute Genome Sequencing Platform"/>
            <person name="Ward D."/>
            <person name="Earl A."/>
            <person name="Feldgarden M."/>
            <person name="Young S.K."/>
            <person name="Gargeya S."/>
            <person name="Zeng Q."/>
            <person name="Alvarado L."/>
            <person name="Berlin A."/>
            <person name="Bochicchio J."/>
            <person name="Chapman S.B."/>
            <person name="Chen Z."/>
            <person name="Freedman E."/>
            <person name="Gellesch M."/>
            <person name="Goldberg J."/>
            <person name="Griggs A."/>
            <person name="Gujja S."/>
            <person name="Heilman E."/>
            <person name="Heiman D."/>
            <person name="Howarth C."/>
            <person name="Mehta T."/>
            <person name="Neiman D."/>
            <person name="Pearson M."/>
            <person name="Roberts A."/>
            <person name="Saif S."/>
            <person name="Shea T."/>
            <person name="Shenoy N."/>
            <person name="Sisk P."/>
            <person name="Stolte C."/>
            <person name="Sykes S."/>
            <person name="White J."/>
            <person name="Yandava C."/>
            <person name="Allen-Vercoe E."/>
            <person name="Sibley C."/>
            <person name="Ambrose C.E."/>
            <person name="Strauss J."/>
            <person name="Daigneault M."/>
            <person name="Haas B."/>
            <person name="Nusbaum C."/>
            <person name="Birren B."/>
        </authorList>
    </citation>
    <scope>NUCLEOTIDE SEQUENCE [LARGE SCALE GENOMIC DNA]</scope>
    <source>
        <strain evidence="3 4">3_1_6</strain>
    </source>
</reference>
<dbReference type="SUPFAM" id="SSF88874">
    <property type="entry name" value="Receptor-binding domain of short tail fibre protein gp12"/>
    <property type="match status" value="1"/>
</dbReference>
<reference evidence="3 4" key="2">
    <citation type="submission" date="2013-04" db="EMBL/GenBank/DDBJ databases">
        <title>The Genome Sequence of Bilophila wadsworthia 3_1_6.</title>
        <authorList>
            <consortium name="The Broad Institute Genomics Platform"/>
            <person name="Earl A."/>
            <person name="Ward D."/>
            <person name="Feldgarden M."/>
            <person name="Gevers D."/>
            <person name="Sibley C."/>
            <person name="Strauss J."/>
            <person name="Allen-Vercoe E."/>
            <person name="Walker B."/>
            <person name="Young S."/>
            <person name="Zeng Q."/>
            <person name="Gargeya S."/>
            <person name="Fitzgerald M."/>
            <person name="Haas B."/>
            <person name="Abouelleil A."/>
            <person name="Allen A.W."/>
            <person name="Alvarado L."/>
            <person name="Arachchi H.M."/>
            <person name="Berlin A.M."/>
            <person name="Chapman S.B."/>
            <person name="Gainer-Dewar J."/>
            <person name="Goldberg J."/>
            <person name="Griggs A."/>
            <person name="Gujja S."/>
            <person name="Hansen M."/>
            <person name="Howarth C."/>
            <person name="Imamovic A."/>
            <person name="Ireland A."/>
            <person name="Larimer J."/>
            <person name="McCowan C."/>
            <person name="Murphy C."/>
            <person name="Pearson M."/>
            <person name="Poon T.W."/>
            <person name="Priest M."/>
            <person name="Roberts A."/>
            <person name="Saif S."/>
            <person name="Shea T."/>
            <person name="Sisk P."/>
            <person name="Sykes S."/>
            <person name="Wortman J."/>
            <person name="Nusbaum C."/>
            <person name="Birren B."/>
        </authorList>
    </citation>
    <scope>NUCLEOTIDE SEQUENCE [LARGE SCALE GENOMIC DNA]</scope>
    <source>
        <strain evidence="3 4">3_1_6</strain>
    </source>
</reference>
<comment type="caution">
    <text evidence="3">The sequence shown here is derived from an EMBL/GenBank/DDBJ whole genome shotgun (WGS) entry which is preliminary data.</text>
</comment>
<dbReference type="RefSeq" id="WP_005027726.1">
    <property type="nucleotide sequence ID" value="NZ_KE150238.1"/>
</dbReference>
<dbReference type="Proteomes" id="UP000006034">
    <property type="component" value="Unassembled WGS sequence"/>
</dbReference>
<feature type="signal peptide" evidence="1">
    <location>
        <begin position="1"/>
        <end position="20"/>
    </location>
</feature>
<keyword evidence="4" id="KW-1185">Reference proteome</keyword>
<dbReference type="Pfam" id="PF07484">
    <property type="entry name" value="Collar"/>
    <property type="match status" value="1"/>
</dbReference>
<dbReference type="InterPro" id="IPR037053">
    <property type="entry name" value="Phage_tail_collar_dom_sf"/>
</dbReference>
<gene>
    <name evidence="3" type="ORF">HMPREF0179_01969</name>
</gene>
<keyword evidence="1" id="KW-0732">Signal</keyword>
<dbReference type="AlphaFoldDB" id="E5Y705"/>
<dbReference type="InterPro" id="IPR011083">
    <property type="entry name" value="Phage_tail_collar_dom"/>
</dbReference>
<proteinExistence type="predicted"/>
<dbReference type="Gene3D" id="3.90.1340.10">
    <property type="entry name" value="Phage tail collar domain"/>
    <property type="match status" value="1"/>
</dbReference>
<dbReference type="EMBL" id="ADCP02000001">
    <property type="protein sequence ID" value="EFV44243.1"/>
    <property type="molecule type" value="Genomic_DNA"/>
</dbReference>
<accession>E5Y705</accession>